<sequence>MIKKKKYLVTGAAGFIGSHLVERLLEDKHELVVVDDLSSGHEKNISTDFSNLLIKTQVQEITNEVVFPVDGIFHL</sequence>
<evidence type="ECO:0000256" key="4">
    <source>
        <dbReference type="ARBA" id="ARBA00023239"/>
    </source>
</evidence>
<reference evidence="6" key="1">
    <citation type="submission" date="2018-05" db="EMBL/GenBank/DDBJ databases">
        <authorList>
            <person name="Lanie J.A."/>
            <person name="Ng W.-L."/>
            <person name="Kazmierczak K.M."/>
            <person name="Andrzejewski T.M."/>
            <person name="Davidsen T.M."/>
            <person name="Wayne K.J."/>
            <person name="Tettelin H."/>
            <person name="Glass J.I."/>
            <person name="Rusch D."/>
            <person name="Podicherti R."/>
            <person name="Tsui H.-C.T."/>
            <person name="Winkler M.E."/>
        </authorList>
    </citation>
    <scope>NUCLEOTIDE SEQUENCE</scope>
</reference>
<accession>A0A382X3Z9</accession>
<dbReference type="InterPro" id="IPR036291">
    <property type="entry name" value="NAD(P)-bd_dom_sf"/>
</dbReference>
<feature type="non-terminal residue" evidence="6">
    <location>
        <position position="75"/>
    </location>
</feature>
<evidence type="ECO:0000259" key="5">
    <source>
        <dbReference type="Pfam" id="PF01370"/>
    </source>
</evidence>
<keyword evidence="2" id="KW-0210">Decarboxylase</keyword>
<evidence type="ECO:0000256" key="1">
    <source>
        <dbReference type="ARBA" id="ARBA00001911"/>
    </source>
</evidence>
<gene>
    <name evidence="6" type="ORF">METZ01_LOCUS418433</name>
</gene>
<keyword evidence="4" id="KW-0456">Lyase</keyword>
<evidence type="ECO:0000313" key="6">
    <source>
        <dbReference type="EMBL" id="SVD65579.1"/>
    </source>
</evidence>
<dbReference type="InterPro" id="IPR001509">
    <property type="entry name" value="Epimerase_deHydtase"/>
</dbReference>
<dbReference type="GO" id="GO:0048040">
    <property type="term" value="F:UDP-glucuronate decarboxylase activity"/>
    <property type="evidence" value="ECO:0007669"/>
    <property type="project" value="TreeGrafter"/>
</dbReference>
<dbReference type="EMBL" id="UINC01164630">
    <property type="protein sequence ID" value="SVD65579.1"/>
    <property type="molecule type" value="Genomic_DNA"/>
</dbReference>
<protein>
    <recommendedName>
        <fullName evidence="5">NAD-dependent epimerase/dehydratase domain-containing protein</fullName>
    </recommendedName>
</protein>
<evidence type="ECO:0000256" key="2">
    <source>
        <dbReference type="ARBA" id="ARBA00022793"/>
    </source>
</evidence>
<dbReference type="PANTHER" id="PTHR43078">
    <property type="entry name" value="UDP-GLUCURONIC ACID DECARBOXYLASE-RELATED"/>
    <property type="match status" value="1"/>
</dbReference>
<evidence type="ECO:0000256" key="3">
    <source>
        <dbReference type="ARBA" id="ARBA00023027"/>
    </source>
</evidence>
<dbReference type="AlphaFoldDB" id="A0A382X3Z9"/>
<dbReference type="InterPro" id="IPR044516">
    <property type="entry name" value="UXS-like"/>
</dbReference>
<feature type="domain" description="NAD-dependent epimerase/dehydratase" evidence="5">
    <location>
        <begin position="8"/>
        <end position="75"/>
    </location>
</feature>
<name>A0A382X3Z9_9ZZZZ</name>
<dbReference type="GO" id="GO:0005737">
    <property type="term" value="C:cytoplasm"/>
    <property type="evidence" value="ECO:0007669"/>
    <property type="project" value="TreeGrafter"/>
</dbReference>
<proteinExistence type="predicted"/>
<dbReference type="SUPFAM" id="SSF51735">
    <property type="entry name" value="NAD(P)-binding Rossmann-fold domains"/>
    <property type="match status" value="1"/>
</dbReference>
<dbReference type="Pfam" id="PF01370">
    <property type="entry name" value="Epimerase"/>
    <property type="match status" value="1"/>
</dbReference>
<dbReference type="Gene3D" id="3.40.50.720">
    <property type="entry name" value="NAD(P)-binding Rossmann-like Domain"/>
    <property type="match status" value="1"/>
</dbReference>
<dbReference type="GO" id="GO:0042732">
    <property type="term" value="P:D-xylose metabolic process"/>
    <property type="evidence" value="ECO:0007669"/>
    <property type="project" value="InterPro"/>
</dbReference>
<dbReference type="GO" id="GO:0070403">
    <property type="term" value="F:NAD+ binding"/>
    <property type="evidence" value="ECO:0007669"/>
    <property type="project" value="InterPro"/>
</dbReference>
<comment type="cofactor">
    <cofactor evidence="1">
        <name>NAD(+)</name>
        <dbReference type="ChEBI" id="CHEBI:57540"/>
    </cofactor>
</comment>
<dbReference type="PANTHER" id="PTHR43078:SF6">
    <property type="entry name" value="UDP-GLUCURONIC ACID DECARBOXYLASE 1"/>
    <property type="match status" value="1"/>
</dbReference>
<organism evidence="6">
    <name type="scientific">marine metagenome</name>
    <dbReference type="NCBI Taxonomy" id="408172"/>
    <lineage>
        <taxon>unclassified sequences</taxon>
        <taxon>metagenomes</taxon>
        <taxon>ecological metagenomes</taxon>
    </lineage>
</organism>
<keyword evidence="3" id="KW-0520">NAD</keyword>